<dbReference type="KEGG" id="aaj:BOQ57_15850"/>
<dbReference type="GO" id="GO:0043190">
    <property type="term" value="C:ATP-binding cassette (ABC) transporter complex"/>
    <property type="evidence" value="ECO:0007669"/>
    <property type="project" value="InterPro"/>
</dbReference>
<dbReference type="OMA" id="FTGWWNE"/>
<dbReference type="SUPFAM" id="SSF53850">
    <property type="entry name" value="Periplasmic binding protein-like II"/>
    <property type="match status" value="1"/>
</dbReference>
<evidence type="ECO:0000256" key="2">
    <source>
        <dbReference type="ARBA" id="ARBA00022729"/>
    </source>
</evidence>
<dbReference type="GO" id="GO:1904680">
    <property type="term" value="F:peptide transmembrane transporter activity"/>
    <property type="evidence" value="ECO:0007669"/>
    <property type="project" value="TreeGrafter"/>
</dbReference>
<dbReference type="GeneID" id="4490473"/>
<dbReference type="AlphaFoldDB" id="A0A0F6KA66"/>
<evidence type="ECO:0000313" key="3">
    <source>
        <dbReference type="EMBL" id="HAT6346482.1"/>
    </source>
</evidence>
<keyword evidence="2" id="KW-0732">Signal</keyword>
<dbReference type="InterPro" id="IPR030678">
    <property type="entry name" value="Peptide/Ni-bd"/>
</dbReference>
<organism evidence="3 4">
    <name type="scientific">Aeromonas hydrophila</name>
    <dbReference type="NCBI Taxonomy" id="644"/>
    <lineage>
        <taxon>Bacteria</taxon>
        <taxon>Pseudomonadati</taxon>
        <taxon>Pseudomonadota</taxon>
        <taxon>Gammaproteobacteria</taxon>
        <taxon>Aeromonadales</taxon>
        <taxon>Aeromonadaceae</taxon>
        <taxon>Aeromonas</taxon>
    </lineage>
</organism>
<dbReference type="InterPro" id="IPR000914">
    <property type="entry name" value="SBP_5_dom"/>
</dbReference>
<dbReference type="PIRSF" id="PIRSF002741">
    <property type="entry name" value="MppA"/>
    <property type="match status" value="1"/>
</dbReference>
<dbReference type="EMBL" id="DACTUL010000055">
    <property type="protein sequence ID" value="HAT6346482.1"/>
    <property type="molecule type" value="Genomic_DNA"/>
</dbReference>
<dbReference type="GO" id="GO:0030288">
    <property type="term" value="C:outer membrane-bounded periplasmic space"/>
    <property type="evidence" value="ECO:0007669"/>
    <property type="project" value="TreeGrafter"/>
</dbReference>
<dbReference type="Gene3D" id="3.10.105.10">
    <property type="entry name" value="Dipeptide-binding Protein, Domain 3"/>
    <property type="match status" value="1"/>
</dbReference>
<protein>
    <submittedName>
        <fullName evidence="3">ABC transporter substrate-binding protein</fullName>
    </submittedName>
</protein>
<dbReference type="Proteomes" id="UP000859505">
    <property type="component" value="Unassembled WGS sequence"/>
</dbReference>
<evidence type="ECO:0000256" key="1">
    <source>
        <dbReference type="ARBA" id="ARBA00005695"/>
    </source>
</evidence>
<reference evidence="3" key="2">
    <citation type="submission" date="2020-01" db="EMBL/GenBank/DDBJ databases">
        <authorList>
            <consortium name="NCBI Pathogen Detection Project"/>
        </authorList>
    </citation>
    <scope>NUCLEOTIDE SEQUENCE</scope>
    <source>
        <strain evidence="3">OLC2673_Aeromonas</strain>
    </source>
</reference>
<dbReference type="CDD" id="cd08509">
    <property type="entry name" value="PBP2_TmCBP_oligosaccharides_like"/>
    <property type="match status" value="1"/>
</dbReference>
<reference evidence="3" key="1">
    <citation type="journal article" date="2018" name="Genome Biol.">
        <title>SKESA: strategic k-mer extension for scrupulous assemblies.</title>
        <authorList>
            <person name="Souvorov A."/>
            <person name="Agarwala R."/>
            <person name="Lipman D.J."/>
        </authorList>
    </citation>
    <scope>NUCLEOTIDE SEQUENCE</scope>
    <source>
        <strain evidence="3">OLC2673_Aeromonas</strain>
    </source>
</reference>
<comment type="caution">
    <text evidence="3">The sequence shown here is derived from an EMBL/GenBank/DDBJ whole genome shotgun (WGS) entry which is preliminary data.</text>
</comment>
<dbReference type="Gene3D" id="3.90.76.10">
    <property type="entry name" value="Dipeptide-binding Protein, Domain 1"/>
    <property type="match status" value="1"/>
</dbReference>
<dbReference type="Gene3D" id="3.40.190.10">
    <property type="entry name" value="Periplasmic binding protein-like II"/>
    <property type="match status" value="1"/>
</dbReference>
<dbReference type="InterPro" id="IPR023765">
    <property type="entry name" value="SBP_5_CS"/>
</dbReference>
<dbReference type="KEGG" id="ahi:VU14_06200"/>
<gene>
    <name evidence="3" type="ORF">JAJ28_004291</name>
</gene>
<name>A0A0F6KA66_AERHY</name>
<proteinExistence type="inferred from homology"/>
<dbReference type="RefSeq" id="WP_011706882.1">
    <property type="nucleotide sequence ID" value="NZ_AP019193.1"/>
</dbReference>
<dbReference type="PANTHER" id="PTHR30290:SF38">
    <property type="entry name" value="D,D-DIPEPTIDE-BINDING PERIPLASMIC PROTEIN DDPA-RELATED"/>
    <property type="match status" value="1"/>
</dbReference>
<dbReference type="eggNOG" id="COG0747">
    <property type="taxonomic scope" value="Bacteria"/>
</dbReference>
<evidence type="ECO:0000313" key="4">
    <source>
        <dbReference type="Proteomes" id="UP000859505"/>
    </source>
</evidence>
<dbReference type="InterPro" id="IPR039424">
    <property type="entry name" value="SBP_5"/>
</dbReference>
<dbReference type="PANTHER" id="PTHR30290">
    <property type="entry name" value="PERIPLASMIC BINDING COMPONENT OF ABC TRANSPORTER"/>
    <property type="match status" value="1"/>
</dbReference>
<comment type="similarity">
    <text evidence="1">Belongs to the bacterial solute-binding protein 5 family.</text>
</comment>
<accession>A0A0F6KA66</accession>
<sequence>MLAKVSKISTAVMLGTMMLAGAAGNAMAADNKTVLTLVAQQETAWVKNFNPFLQAGLLHTTRHFIYEPLVIFNDMQGGKPVYRLATHYEFSKDLKSVTFDLRDGVKWSDGQPFTADDILFSFNLVKANKALDERSIWTQIKSVEKLAPNKVKFELTDVNTNVVNDLVLVPIVPEHQWKSVKDPVAFTNDKPVGTGPFTEVDNFSAQLYTQCRNPHYWDNANLSIDCLRMPQMATNDQVLAAVMKGDVDWFGSFVPDIERLYVGNDPKNNKYWFPASGTVAFNVNFQAKKPGNHEAFNDINFRRAFSMAMDRQSMVDIAGYGYPTVNEYPSGLGKAFDSWNNPEVDKKYGKYNKFDLEGAKALLKQAGYKDCDGDKFLDTPTCQKIEFKVLVPNGWTDWVNTAQIGVEGLQALGLNAKTATPEATVWTENLITGDFDVALQGYFAGANPHKYFETAFHSRNMGERGNRFAAPRYKDPALDKLIDDFTQTADAAKQKEIMFEIQDRVGANQTIIPVFNNPTWYEYSTKRFHGWFSADNPVAKPQVHPDTPERLLHVLSLKPNS</sequence>
<dbReference type="Pfam" id="PF00496">
    <property type="entry name" value="SBP_bac_5"/>
    <property type="match status" value="1"/>
</dbReference>
<dbReference type="GO" id="GO:0042938">
    <property type="term" value="P:dipeptide transport"/>
    <property type="evidence" value="ECO:0007669"/>
    <property type="project" value="TreeGrafter"/>
</dbReference>
<dbReference type="PROSITE" id="PS01040">
    <property type="entry name" value="SBP_BACTERIAL_5"/>
    <property type="match status" value="1"/>
</dbReference>